<comment type="caution">
    <text evidence="1">The sequence shown here is derived from an EMBL/GenBank/DDBJ whole genome shotgun (WGS) entry which is preliminary data.</text>
</comment>
<dbReference type="Proteomes" id="UP001377168">
    <property type="component" value="Unassembled WGS sequence"/>
</dbReference>
<keyword evidence="2" id="KW-1185">Reference proteome</keyword>
<evidence type="ECO:0000313" key="1">
    <source>
        <dbReference type="EMBL" id="MEJ8634737.1"/>
    </source>
</evidence>
<proteinExistence type="predicted"/>
<dbReference type="EMBL" id="JBBKAJ010000022">
    <property type="protein sequence ID" value="MEJ8634737.1"/>
    <property type="molecule type" value="Genomic_DNA"/>
</dbReference>
<organism evidence="1 2">
    <name type="scientific">Streptomyces achmelvichensis</name>
    <dbReference type="NCBI Taxonomy" id="3134111"/>
    <lineage>
        <taxon>Bacteria</taxon>
        <taxon>Bacillati</taxon>
        <taxon>Actinomycetota</taxon>
        <taxon>Actinomycetes</taxon>
        <taxon>Kitasatosporales</taxon>
        <taxon>Streptomycetaceae</taxon>
        <taxon>Streptomyces</taxon>
    </lineage>
</organism>
<protein>
    <submittedName>
        <fullName evidence="1">BTAD domain-containing putative transcriptional regulator</fullName>
    </submittedName>
</protein>
<evidence type="ECO:0000313" key="2">
    <source>
        <dbReference type="Proteomes" id="UP001377168"/>
    </source>
</evidence>
<name>A0ACC6PUX7_9ACTN</name>
<accession>A0ACC6PUX7</accession>
<sequence>MGGWLRIVRGSGLRAARIKAGLTQDEVARRAAISVRTVRHIERGHVKNPRHETLARMAEVVGYEAAVPDDAPDIDTPAEPPAFAQEIRLLGPLTVLSADEPVSMPLKQRALLGLLAVQPDQTVSHEEIADVLWNGEAPPAYPQLVHTYVARLRRIIEPGPGRGGTTRRISTVRGGYVFNSGGVRLDLSRFEERAALAARTAMDDPSAALDLYRQALRCWQGRLLQDLPQLWHHPSVVRVAQRHIDVAIEFADLALRLNRSAFAVEYLRVASYEEPLHESLQARIMLALAGSGRRAAALRLFTDLRMRLKKELGVEPSEEIWQARNSILVQDGAENRPEAAGPAPGEQYGPPGHSWNGPLPPRTPPPSSARPRSLAPPAQLPPVIAPFTGRQQQLAVLDGLLAQEHKGYAAVGIAAIHGPSEIGKTALAVRWAHQRHDEFPDGQLYADLQGSADPAERSVNPSTVLTRFLRSLGVPDEWIPDNPEEASALFRSLLAGRRFLVVLDDAADAAQVRCLLPGTPGNVVLVTSRAPLIDLVTREGAMTMALDVLSAAEAYELIETYLGPERTAAEPEATQELAAVCGQYPLELRMAVARLAATPHVSIRTLVSELARGGEADNLYPLRTHRAARPGRTNKAADSRWQRLT</sequence>
<gene>
    <name evidence="1" type="ORF">WKI67_15185</name>
</gene>
<reference evidence="1" key="1">
    <citation type="submission" date="2024-03" db="EMBL/GenBank/DDBJ databases">
        <title>Novel Streptomyces species of biotechnological and ecological value are a feature of Machair soil.</title>
        <authorList>
            <person name="Prole J.R."/>
            <person name="Goodfellow M."/>
            <person name="Allenby N."/>
            <person name="Ward A.C."/>
        </authorList>
    </citation>
    <scope>NUCLEOTIDE SEQUENCE</scope>
    <source>
        <strain evidence="1">MS2.AVA.5</strain>
    </source>
</reference>